<comment type="caution">
    <text evidence="8">The sequence shown here is derived from an EMBL/GenBank/DDBJ whole genome shotgun (WGS) entry which is preliminary data.</text>
</comment>
<keyword evidence="9" id="KW-1185">Reference proteome</keyword>
<proteinExistence type="inferred from homology"/>
<reference evidence="8" key="1">
    <citation type="journal article" date="2023" name="Mol. Phylogenet. Evol.">
        <title>Genome-scale phylogeny and comparative genomics of the fungal order Sordariales.</title>
        <authorList>
            <person name="Hensen N."/>
            <person name="Bonometti L."/>
            <person name="Westerberg I."/>
            <person name="Brannstrom I.O."/>
            <person name="Guillou S."/>
            <person name="Cros-Aarteil S."/>
            <person name="Calhoun S."/>
            <person name="Haridas S."/>
            <person name="Kuo A."/>
            <person name="Mondo S."/>
            <person name="Pangilinan J."/>
            <person name="Riley R."/>
            <person name="LaButti K."/>
            <person name="Andreopoulos B."/>
            <person name="Lipzen A."/>
            <person name="Chen C."/>
            <person name="Yan M."/>
            <person name="Daum C."/>
            <person name="Ng V."/>
            <person name="Clum A."/>
            <person name="Steindorff A."/>
            <person name="Ohm R.A."/>
            <person name="Martin F."/>
            <person name="Silar P."/>
            <person name="Natvig D.O."/>
            <person name="Lalanne C."/>
            <person name="Gautier V."/>
            <person name="Ament-Velasquez S.L."/>
            <person name="Kruys A."/>
            <person name="Hutchinson M.I."/>
            <person name="Powell A.J."/>
            <person name="Barry K."/>
            <person name="Miller A.N."/>
            <person name="Grigoriev I.V."/>
            <person name="Debuchy R."/>
            <person name="Gladieux P."/>
            <person name="Hiltunen Thoren M."/>
            <person name="Johannesson H."/>
        </authorList>
    </citation>
    <scope>NUCLEOTIDE SEQUENCE</scope>
    <source>
        <strain evidence="8">CBS 560.94</strain>
    </source>
</reference>
<dbReference type="GO" id="GO:0015513">
    <property type="term" value="F:high-affinity secondary active nitrite transmembrane transporter activity"/>
    <property type="evidence" value="ECO:0007669"/>
    <property type="project" value="TreeGrafter"/>
</dbReference>
<dbReference type="GeneID" id="87861110"/>
<protein>
    <submittedName>
        <fullName evidence="8">Formate/nitrite transporter-domain-containing protein</fullName>
    </submittedName>
</protein>
<feature type="transmembrane region" description="Helical" evidence="7">
    <location>
        <begin position="123"/>
        <end position="147"/>
    </location>
</feature>
<keyword evidence="4 7" id="KW-1133">Transmembrane helix</keyword>
<name>A0AAE0MX05_9PEZI</name>
<dbReference type="PROSITE" id="PS01006">
    <property type="entry name" value="FORMATE_NITRITE_TP_2"/>
    <property type="match status" value="1"/>
</dbReference>
<accession>A0AAE0MX05</accession>
<dbReference type="GO" id="GO:0015707">
    <property type="term" value="P:nitrite transport"/>
    <property type="evidence" value="ECO:0007669"/>
    <property type="project" value="TreeGrafter"/>
</dbReference>
<evidence type="ECO:0000256" key="2">
    <source>
        <dbReference type="ARBA" id="ARBA00022448"/>
    </source>
</evidence>
<dbReference type="RefSeq" id="XP_062686841.1">
    <property type="nucleotide sequence ID" value="XM_062823956.1"/>
</dbReference>
<evidence type="ECO:0000256" key="1">
    <source>
        <dbReference type="ARBA" id="ARBA00004141"/>
    </source>
</evidence>
<comment type="subcellular location">
    <subcellularLocation>
        <location evidence="1">Membrane</location>
        <topology evidence="1">Multi-pass membrane protein</topology>
    </subcellularLocation>
</comment>
<keyword evidence="3 7" id="KW-0812">Transmembrane</keyword>
<organism evidence="8 9">
    <name type="scientific">Neurospora tetraspora</name>
    <dbReference type="NCBI Taxonomy" id="94610"/>
    <lineage>
        <taxon>Eukaryota</taxon>
        <taxon>Fungi</taxon>
        <taxon>Dikarya</taxon>
        <taxon>Ascomycota</taxon>
        <taxon>Pezizomycotina</taxon>
        <taxon>Sordariomycetes</taxon>
        <taxon>Sordariomycetidae</taxon>
        <taxon>Sordariales</taxon>
        <taxon>Sordariaceae</taxon>
        <taxon>Neurospora</taxon>
    </lineage>
</organism>
<dbReference type="AlphaFoldDB" id="A0AAE0MX05"/>
<dbReference type="PANTHER" id="PTHR30520:SF6">
    <property type="entry name" value="FORMATE_NITRATE FAMILY TRANSPORTER (EUROFUNG)"/>
    <property type="match status" value="1"/>
</dbReference>
<dbReference type="EMBL" id="JAUEPP010000001">
    <property type="protein sequence ID" value="KAK3355463.1"/>
    <property type="molecule type" value="Genomic_DNA"/>
</dbReference>
<dbReference type="Gene3D" id="1.20.1080.10">
    <property type="entry name" value="Glycerol uptake facilitator protein"/>
    <property type="match status" value="1"/>
</dbReference>
<sequence length="318" mass="34911">MARIQNQQNTVWVRNGNAYSPIETIEIVGRLGTFKAGIFPAKTFLSAVSAGCLASFAAGATLIASNLPWMSENTPGLVHVTSSILFPCALVMIFMSGADLFTGSTMLTGVACLQGRIPWHKMLLHWFICFWGNLAGSLFVMAIIFGYGGLFTDPAQVKLIQNFVYAKQVVPEWHQIFIRAIGCNWMVCLAAYLGLSGRDLMSRAMGMWWPVFCFAILGLDHVVVNMFYIPFGIWHGTPGVTVGLYIWKGIIPALIGNTIGGGGFCGAYYYFMYLHNQDPVPIDGIYFPGDLAKLEEGGALPQYESDDCVAITQKEQKK</sequence>
<feature type="transmembrane region" description="Helical" evidence="7">
    <location>
        <begin position="84"/>
        <end position="111"/>
    </location>
</feature>
<feature type="transmembrane region" description="Helical" evidence="7">
    <location>
        <begin position="176"/>
        <end position="195"/>
    </location>
</feature>
<feature type="transmembrane region" description="Helical" evidence="7">
    <location>
        <begin position="207"/>
        <end position="229"/>
    </location>
</feature>
<dbReference type="PANTHER" id="PTHR30520">
    <property type="entry name" value="FORMATE TRANSPORTER-RELATED"/>
    <property type="match status" value="1"/>
</dbReference>
<evidence type="ECO:0000256" key="5">
    <source>
        <dbReference type="ARBA" id="ARBA00023136"/>
    </source>
</evidence>
<evidence type="ECO:0000256" key="6">
    <source>
        <dbReference type="ARBA" id="ARBA00049660"/>
    </source>
</evidence>
<keyword evidence="5 7" id="KW-0472">Membrane</keyword>
<dbReference type="FunFam" id="1.20.1080.10:FF:000011">
    <property type="entry name" value="Formate family transporter"/>
    <property type="match status" value="1"/>
</dbReference>
<dbReference type="InterPro" id="IPR024002">
    <property type="entry name" value="For/NO2_transpt_CS"/>
</dbReference>
<feature type="transmembrane region" description="Helical" evidence="7">
    <location>
        <begin position="44"/>
        <end position="64"/>
    </location>
</feature>
<dbReference type="InterPro" id="IPR023271">
    <property type="entry name" value="Aquaporin-like"/>
</dbReference>
<dbReference type="GO" id="GO:0005886">
    <property type="term" value="C:plasma membrane"/>
    <property type="evidence" value="ECO:0007669"/>
    <property type="project" value="TreeGrafter"/>
</dbReference>
<comment type="similarity">
    <text evidence="6">Belongs to the FNT transporter (TC 1.A.16) family.</text>
</comment>
<dbReference type="InterPro" id="IPR000292">
    <property type="entry name" value="For/NO2_transpt"/>
</dbReference>
<keyword evidence="2" id="KW-0813">Transport</keyword>
<gene>
    <name evidence="8" type="ORF">B0H65DRAFT_414977</name>
</gene>
<reference evidence="8" key="2">
    <citation type="submission" date="2023-06" db="EMBL/GenBank/DDBJ databases">
        <authorList>
            <consortium name="Lawrence Berkeley National Laboratory"/>
            <person name="Haridas S."/>
            <person name="Hensen N."/>
            <person name="Bonometti L."/>
            <person name="Westerberg I."/>
            <person name="Brannstrom I.O."/>
            <person name="Guillou S."/>
            <person name="Cros-Aarteil S."/>
            <person name="Calhoun S."/>
            <person name="Kuo A."/>
            <person name="Mondo S."/>
            <person name="Pangilinan J."/>
            <person name="Riley R."/>
            <person name="Labutti K."/>
            <person name="Andreopoulos B."/>
            <person name="Lipzen A."/>
            <person name="Chen C."/>
            <person name="Yanf M."/>
            <person name="Daum C."/>
            <person name="Ng V."/>
            <person name="Clum A."/>
            <person name="Steindorff A."/>
            <person name="Ohm R."/>
            <person name="Martin F."/>
            <person name="Silar P."/>
            <person name="Natvig D."/>
            <person name="Lalanne C."/>
            <person name="Gautier V."/>
            <person name="Ament-Velasquez S.L."/>
            <person name="Kruys A."/>
            <person name="Hutchinson M.I."/>
            <person name="Powell A.J."/>
            <person name="Barry K."/>
            <person name="Miller A.N."/>
            <person name="Grigoriev I.V."/>
            <person name="Debuchy R."/>
            <person name="Gladieux P."/>
            <person name="Thoren M.H."/>
            <person name="Johannesson H."/>
        </authorList>
    </citation>
    <scope>NUCLEOTIDE SEQUENCE</scope>
    <source>
        <strain evidence="8">CBS 560.94</strain>
    </source>
</reference>
<dbReference type="Pfam" id="PF01226">
    <property type="entry name" value="Form_Nir_trans"/>
    <property type="match status" value="1"/>
</dbReference>
<feature type="transmembrane region" description="Helical" evidence="7">
    <location>
        <begin position="249"/>
        <end position="271"/>
    </location>
</feature>
<evidence type="ECO:0000313" key="9">
    <source>
        <dbReference type="Proteomes" id="UP001278500"/>
    </source>
</evidence>
<evidence type="ECO:0000313" key="8">
    <source>
        <dbReference type="EMBL" id="KAK3355463.1"/>
    </source>
</evidence>
<evidence type="ECO:0000256" key="3">
    <source>
        <dbReference type="ARBA" id="ARBA00022692"/>
    </source>
</evidence>
<dbReference type="Proteomes" id="UP001278500">
    <property type="component" value="Unassembled WGS sequence"/>
</dbReference>
<evidence type="ECO:0000256" key="4">
    <source>
        <dbReference type="ARBA" id="ARBA00022989"/>
    </source>
</evidence>
<evidence type="ECO:0000256" key="7">
    <source>
        <dbReference type="SAM" id="Phobius"/>
    </source>
</evidence>